<name>A0A077P0E1_XENBV</name>
<keyword evidence="1" id="KW-1133">Transmembrane helix</keyword>
<proteinExistence type="predicted"/>
<accession>A0A077P0E1</accession>
<feature type="transmembrane region" description="Helical" evidence="1">
    <location>
        <begin position="12"/>
        <end position="32"/>
    </location>
</feature>
<organism evidence="2 3">
    <name type="scientific">Xenorhabdus bovienii str. oregonense</name>
    <dbReference type="NCBI Taxonomy" id="1398202"/>
    <lineage>
        <taxon>Bacteria</taxon>
        <taxon>Pseudomonadati</taxon>
        <taxon>Pseudomonadota</taxon>
        <taxon>Gammaproteobacteria</taxon>
        <taxon>Enterobacterales</taxon>
        <taxon>Morganellaceae</taxon>
        <taxon>Xenorhabdus</taxon>
    </lineage>
</organism>
<evidence type="ECO:0000313" key="2">
    <source>
        <dbReference type="EMBL" id="CDH04169.1"/>
    </source>
</evidence>
<dbReference type="EMBL" id="CBSX010000007">
    <property type="protein sequence ID" value="CDH04169.1"/>
    <property type="molecule type" value="Genomic_DNA"/>
</dbReference>
<evidence type="ECO:0000313" key="3">
    <source>
        <dbReference type="Proteomes" id="UP000028483"/>
    </source>
</evidence>
<dbReference type="Proteomes" id="UP000028483">
    <property type="component" value="Unassembled WGS sequence"/>
</dbReference>
<reference evidence="2" key="1">
    <citation type="submission" date="2013-07" db="EMBL/GenBank/DDBJ databases">
        <title>Sub-species coevolution in mutualistic symbiosis.</title>
        <authorList>
            <person name="Murfin K."/>
            <person name="Klassen J."/>
            <person name="Lee M."/>
            <person name="Forst S."/>
            <person name="Stock P."/>
            <person name="Goodrich-Blair H."/>
        </authorList>
    </citation>
    <scope>NUCLEOTIDE SEQUENCE [LARGE SCALE GENOMIC DNA]</scope>
    <source>
        <strain evidence="2">Oregonense</strain>
    </source>
</reference>
<keyword evidence="1" id="KW-0472">Membrane</keyword>
<dbReference type="RefSeq" id="WP_038254093.1">
    <property type="nucleotide sequence ID" value="NZ_CAWLUU010000092.1"/>
</dbReference>
<dbReference type="HOGENOM" id="CLU_2670260_0_0_6"/>
<evidence type="ECO:0000256" key="1">
    <source>
        <dbReference type="SAM" id="Phobius"/>
    </source>
</evidence>
<keyword evidence="1" id="KW-0812">Transmembrane</keyword>
<comment type="caution">
    <text evidence="2">The sequence shown here is derived from an EMBL/GenBank/DDBJ whole genome shotgun (WGS) entry which is preliminary data.</text>
</comment>
<gene>
    <name evidence="2" type="ORF">XBO1_1040072</name>
</gene>
<protein>
    <submittedName>
        <fullName evidence="2">Uncharacterized protein</fullName>
    </submittedName>
</protein>
<sequence>MNPIKLPNLKLSLLSVVILTGLSNFGFSLGWIGKFTQHTQFRGVMVTKMSAVRSSLNTQATESMISTSVITAMEN</sequence>
<dbReference type="AlphaFoldDB" id="A0A077P0E1"/>